<evidence type="ECO:0000313" key="5">
    <source>
        <dbReference type="Proteomes" id="UP001465668"/>
    </source>
</evidence>
<reference evidence="4 5" key="1">
    <citation type="submission" date="2024-02" db="EMBL/GenBank/DDBJ databases">
        <title>First draft genome assembly of two strains of Seiridium cardinale.</title>
        <authorList>
            <person name="Emiliani G."/>
            <person name="Scali E."/>
        </authorList>
    </citation>
    <scope>NUCLEOTIDE SEQUENCE [LARGE SCALE GENOMIC DNA]</scope>
    <source>
        <strain evidence="4 5">BM-138-000479</strain>
    </source>
</reference>
<sequence length="251" mass="27940">MGLESDNFPQFTKAKDFTQTSRSVSPARSAMPVTDAYDGAETIRPSTNGTGVASLLPDLTGSLRRYPTNATADEPLKDVTQKLSRTFPVSPMTSRRAFFISPFLKTPKTSRDVSPERNPEEIIFQIQMTQPEKRDTNATQKSDATDEEWEHQLRMERRRRVREFPRRLATSIIGGIFVIAPMVIMSIDRSLTKDLITSSVAVLLFGMTLAWLSTSDEISLFVATVGYAAFLAVFVAVGDDNEVHVGTERQV</sequence>
<keyword evidence="5" id="KW-1185">Reference proteome</keyword>
<keyword evidence="2" id="KW-1133">Transmembrane helix</keyword>
<evidence type="ECO:0000256" key="2">
    <source>
        <dbReference type="SAM" id="Phobius"/>
    </source>
</evidence>
<keyword evidence="2" id="KW-0472">Membrane</keyword>
<accession>A0ABR2XZH9</accession>
<feature type="region of interest" description="Disordered" evidence="1">
    <location>
        <begin position="131"/>
        <end position="151"/>
    </location>
</feature>
<feature type="transmembrane region" description="Helical" evidence="2">
    <location>
        <begin position="220"/>
        <end position="238"/>
    </location>
</feature>
<evidence type="ECO:0000256" key="1">
    <source>
        <dbReference type="SAM" id="MobiDB-lite"/>
    </source>
</evidence>
<evidence type="ECO:0000313" key="4">
    <source>
        <dbReference type="EMBL" id="KAK9779049.1"/>
    </source>
</evidence>
<comment type="caution">
    <text evidence="4">The sequence shown here is derived from an EMBL/GenBank/DDBJ whole genome shotgun (WGS) entry which is preliminary data.</text>
</comment>
<name>A0ABR2XZH9_9PEZI</name>
<feature type="transmembrane region" description="Helical" evidence="2">
    <location>
        <begin position="196"/>
        <end position="213"/>
    </location>
</feature>
<feature type="region of interest" description="Disordered" evidence="1">
    <location>
        <begin position="1"/>
        <end position="31"/>
    </location>
</feature>
<evidence type="ECO:0000259" key="3">
    <source>
        <dbReference type="Pfam" id="PF20237"/>
    </source>
</evidence>
<protein>
    <recommendedName>
        <fullName evidence="3">DUF6594 domain-containing protein</fullName>
    </recommendedName>
</protein>
<dbReference type="InterPro" id="IPR046529">
    <property type="entry name" value="DUF6594"/>
</dbReference>
<keyword evidence="2" id="KW-0812">Transmembrane</keyword>
<feature type="compositionally biased region" description="Polar residues" evidence="1">
    <location>
        <begin position="17"/>
        <end position="26"/>
    </location>
</feature>
<gene>
    <name evidence="4" type="ORF">SCAR479_03916</name>
</gene>
<dbReference type="EMBL" id="JARVKM010000012">
    <property type="protein sequence ID" value="KAK9779049.1"/>
    <property type="molecule type" value="Genomic_DNA"/>
</dbReference>
<feature type="domain" description="DUF6594" evidence="3">
    <location>
        <begin position="138"/>
        <end position="231"/>
    </location>
</feature>
<dbReference type="Proteomes" id="UP001465668">
    <property type="component" value="Unassembled WGS sequence"/>
</dbReference>
<feature type="transmembrane region" description="Helical" evidence="2">
    <location>
        <begin position="164"/>
        <end position="184"/>
    </location>
</feature>
<organism evidence="4 5">
    <name type="scientific">Seiridium cardinale</name>
    <dbReference type="NCBI Taxonomy" id="138064"/>
    <lineage>
        <taxon>Eukaryota</taxon>
        <taxon>Fungi</taxon>
        <taxon>Dikarya</taxon>
        <taxon>Ascomycota</taxon>
        <taxon>Pezizomycotina</taxon>
        <taxon>Sordariomycetes</taxon>
        <taxon>Xylariomycetidae</taxon>
        <taxon>Amphisphaeriales</taxon>
        <taxon>Sporocadaceae</taxon>
        <taxon>Seiridium</taxon>
    </lineage>
</organism>
<dbReference type="Pfam" id="PF20237">
    <property type="entry name" value="DUF6594"/>
    <property type="match status" value="1"/>
</dbReference>
<proteinExistence type="predicted"/>